<keyword evidence="2" id="KW-0812">Transmembrane</keyword>
<keyword evidence="2" id="KW-0472">Membrane</keyword>
<sequence>MRSVTRNVSLLLSSALYNIQLVAIQRHIWNILDTFITNAYNNNVVICLVATLAVGTLVGRMFVGSVFIGAIFVGAIFVGATVVGATFVGATFVGATFVGATFVGAMFFFCASTVCATVFIVWGHLLKNELANFLRSRRQELHFSGRKILPRSSNKGFQPLWTTNSDGADDDGDYPQWAHGKYQVICPAHGLAHELHSNSFPKKGQQTSRKEIQQGSIPNNH</sequence>
<dbReference type="Proteomes" id="UP000766486">
    <property type="component" value="Unassembled WGS sequence"/>
</dbReference>
<evidence type="ECO:0000256" key="1">
    <source>
        <dbReference type="SAM" id="MobiDB-lite"/>
    </source>
</evidence>
<dbReference type="InterPro" id="IPR001646">
    <property type="entry name" value="5peptide_repeat"/>
</dbReference>
<feature type="transmembrane region" description="Helical" evidence="2">
    <location>
        <begin position="102"/>
        <end position="126"/>
    </location>
</feature>
<reference evidence="3 4" key="1">
    <citation type="submission" date="2019-06" db="EMBL/GenBank/DDBJ databases">
        <authorList>
            <person name="Broberg M."/>
        </authorList>
    </citation>
    <scope>NUCLEOTIDE SEQUENCE [LARGE SCALE GENOMIC DNA]</scope>
</reference>
<evidence type="ECO:0000313" key="4">
    <source>
        <dbReference type="Proteomes" id="UP000766486"/>
    </source>
</evidence>
<proteinExistence type="predicted"/>
<feature type="transmembrane region" description="Helical" evidence="2">
    <location>
        <begin position="40"/>
        <end position="59"/>
    </location>
</feature>
<protein>
    <submittedName>
        <fullName evidence="3">Uncharacterized protein</fullName>
    </submittedName>
</protein>
<gene>
    <name evidence="3" type="ORF">CLO192961_LOCUS208473</name>
</gene>
<evidence type="ECO:0000256" key="2">
    <source>
        <dbReference type="SAM" id="Phobius"/>
    </source>
</evidence>
<dbReference type="Gene3D" id="2.160.20.80">
    <property type="entry name" value="E3 ubiquitin-protein ligase SopA"/>
    <property type="match status" value="1"/>
</dbReference>
<accession>A0ABY6U8B6</accession>
<comment type="caution">
    <text evidence="3">The sequence shown here is derived from an EMBL/GenBank/DDBJ whole genome shotgun (WGS) entry which is preliminary data.</text>
</comment>
<dbReference type="Pfam" id="PF00805">
    <property type="entry name" value="Pentapeptide"/>
    <property type="match status" value="1"/>
</dbReference>
<keyword evidence="2" id="KW-1133">Transmembrane helix</keyword>
<dbReference type="SUPFAM" id="SSF141571">
    <property type="entry name" value="Pentapeptide repeat-like"/>
    <property type="match status" value="1"/>
</dbReference>
<keyword evidence="4" id="KW-1185">Reference proteome</keyword>
<organism evidence="3 4">
    <name type="scientific">Bionectria ochroleuca</name>
    <name type="common">Gliocladium roseum</name>
    <dbReference type="NCBI Taxonomy" id="29856"/>
    <lineage>
        <taxon>Eukaryota</taxon>
        <taxon>Fungi</taxon>
        <taxon>Dikarya</taxon>
        <taxon>Ascomycota</taxon>
        <taxon>Pezizomycotina</taxon>
        <taxon>Sordariomycetes</taxon>
        <taxon>Hypocreomycetidae</taxon>
        <taxon>Hypocreales</taxon>
        <taxon>Bionectriaceae</taxon>
        <taxon>Clonostachys</taxon>
    </lineage>
</organism>
<feature type="transmembrane region" description="Helical" evidence="2">
    <location>
        <begin position="66"/>
        <end position="90"/>
    </location>
</feature>
<name>A0ABY6U8B6_BIOOC</name>
<evidence type="ECO:0000313" key="3">
    <source>
        <dbReference type="EMBL" id="VUC27360.1"/>
    </source>
</evidence>
<dbReference type="EMBL" id="CABFNS010000767">
    <property type="protein sequence ID" value="VUC27360.1"/>
    <property type="molecule type" value="Genomic_DNA"/>
</dbReference>
<feature type="region of interest" description="Disordered" evidence="1">
    <location>
        <begin position="197"/>
        <end position="221"/>
    </location>
</feature>